<dbReference type="GeneID" id="136798327"/>
<feature type="coiled-coil region" evidence="7">
    <location>
        <begin position="54"/>
        <end position="81"/>
    </location>
</feature>
<accession>A0A7M5X1T7</accession>
<keyword evidence="11" id="KW-1185">Reference proteome</keyword>
<keyword evidence="5 7" id="KW-0175">Coiled coil</keyword>
<feature type="domain" description="Exocyst complex component Sec10-like alpha-helical bundle" evidence="8">
    <location>
        <begin position="162"/>
        <end position="710"/>
    </location>
</feature>
<evidence type="ECO:0000256" key="1">
    <source>
        <dbReference type="ARBA" id="ARBA00006572"/>
    </source>
</evidence>
<keyword evidence="3" id="KW-0813">Transport</keyword>
<dbReference type="GO" id="GO:0006893">
    <property type="term" value="P:Golgi to plasma membrane transport"/>
    <property type="evidence" value="ECO:0007669"/>
    <property type="project" value="TreeGrafter"/>
</dbReference>
<organism evidence="10 11">
    <name type="scientific">Clytia hemisphaerica</name>
    <dbReference type="NCBI Taxonomy" id="252671"/>
    <lineage>
        <taxon>Eukaryota</taxon>
        <taxon>Metazoa</taxon>
        <taxon>Cnidaria</taxon>
        <taxon>Hydrozoa</taxon>
        <taxon>Hydroidolina</taxon>
        <taxon>Leptothecata</taxon>
        <taxon>Obeliida</taxon>
        <taxon>Clytiidae</taxon>
        <taxon>Clytia</taxon>
    </lineage>
</organism>
<dbReference type="EnsemblMetazoa" id="CLYHEMT016436.1">
    <property type="protein sequence ID" value="CLYHEMP016436.1"/>
    <property type="gene ID" value="CLYHEMG016436"/>
</dbReference>
<dbReference type="Proteomes" id="UP000594262">
    <property type="component" value="Unplaced"/>
</dbReference>
<evidence type="ECO:0000259" key="8">
    <source>
        <dbReference type="Pfam" id="PF07393"/>
    </source>
</evidence>
<dbReference type="RefSeq" id="XP_066911022.1">
    <property type="nucleotide sequence ID" value="XM_067054921.1"/>
</dbReference>
<sequence>MASGFNWRSEDFSEPFDPNNFVERISANIDGGGTKGGQEGFDPVKLKNHFLETIKSLQQLSEKTDAQIVKLEQVCKDQEQKHKENTLEVEKQYKTAMTQFHDLDDRINSVATKVVHLGDQLENISIPRQRVQETTQVMKYFEEFHPGKELSPIFNDKSKLHEAANLICQLLMVADELPKDQFERVYRKILEKYSTIESDLQREFVHAYKDGNLEVMAKCAKTLLPFKNYHLCYEELIKMAVEDKFNSPDVFEDVLPACQTMQEIVTKVFDNNAEHVLAKFVQYVFEKKLAGYIYKQLPEKEVEEEAYLKKLAQLYGKCKDINKKLADFRLGSDSTFLDRICKPMFSKYLGKYIEDELQFLEEESASTLNRFYNSIGHIKKEIKQNFISDMPDSLRELQRKIPGRDKNALKENLLSQDVCVSLLQDNKLAIRRAEMLSSPSELPSNVYRIFKIFLKYLGEEHFEYAIDVTLQFLPPLEPKSPPDLLFLNVLSTSNTIFHLIEKHFTDYILRNVGSSVIYSKCASRKKILIDTLETKLNQGIDRVLSSMVNYLKFLLNSEQKKTDFRPENETLGAMAQTTACQKCCRYIKNVLPELRLGLDGKNLELVLTEFGTRFHKLLLDHMYQYIFSDIGAMIALCDINEYRHTMKELKIPLVERLFGVLLALFNLLVVQPDNLKEVGNDEQLADIDKAVLQQFVQLRADYKQLKLGKVFT</sequence>
<evidence type="ECO:0000313" key="11">
    <source>
        <dbReference type="Proteomes" id="UP000594262"/>
    </source>
</evidence>
<reference evidence="10" key="1">
    <citation type="submission" date="2021-01" db="UniProtKB">
        <authorList>
            <consortium name="EnsemblMetazoa"/>
        </authorList>
    </citation>
    <scope>IDENTIFICATION</scope>
</reference>
<evidence type="ECO:0000256" key="2">
    <source>
        <dbReference type="ARBA" id="ARBA00017524"/>
    </source>
</evidence>
<dbReference type="OrthoDB" id="125856at2759"/>
<feature type="domain" description="Exocyst complex component Sec10 N-terminal" evidence="9">
    <location>
        <begin position="45"/>
        <end position="156"/>
    </location>
</feature>
<dbReference type="InterPro" id="IPR048625">
    <property type="entry name" value="Sec10_N"/>
</dbReference>
<dbReference type="GO" id="GO:0000145">
    <property type="term" value="C:exocyst"/>
    <property type="evidence" value="ECO:0007669"/>
    <property type="project" value="TreeGrafter"/>
</dbReference>
<keyword evidence="4" id="KW-0268">Exocytosis</keyword>
<dbReference type="PANTHER" id="PTHR12100:SF0">
    <property type="entry name" value="EXOCYST COMPLEX COMPONENT 5"/>
    <property type="match status" value="1"/>
</dbReference>
<dbReference type="InterPro" id="IPR048627">
    <property type="entry name" value="Sec10_HB"/>
</dbReference>
<evidence type="ECO:0000256" key="5">
    <source>
        <dbReference type="ARBA" id="ARBA00023054"/>
    </source>
</evidence>
<evidence type="ECO:0000256" key="4">
    <source>
        <dbReference type="ARBA" id="ARBA00022483"/>
    </source>
</evidence>
<evidence type="ECO:0000259" key="9">
    <source>
        <dbReference type="Pfam" id="PF20667"/>
    </source>
</evidence>
<dbReference type="AlphaFoldDB" id="A0A7M5X1T7"/>
<dbReference type="InterPro" id="IPR009976">
    <property type="entry name" value="Sec10-like"/>
</dbReference>
<dbReference type="Pfam" id="PF07393">
    <property type="entry name" value="Sec10_HB"/>
    <property type="match status" value="1"/>
</dbReference>
<evidence type="ECO:0000256" key="3">
    <source>
        <dbReference type="ARBA" id="ARBA00022448"/>
    </source>
</evidence>
<comment type="similarity">
    <text evidence="1">Belongs to the SEC10 family.</text>
</comment>
<name>A0A7M5X1T7_9CNID</name>
<dbReference type="Pfam" id="PF20667">
    <property type="entry name" value="Sec10_N"/>
    <property type="match status" value="1"/>
</dbReference>
<dbReference type="GO" id="GO:0006887">
    <property type="term" value="P:exocytosis"/>
    <property type="evidence" value="ECO:0007669"/>
    <property type="project" value="UniProtKB-KW"/>
</dbReference>
<dbReference type="RefSeq" id="XP_066911023.1">
    <property type="nucleotide sequence ID" value="XM_067054922.1"/>
</dbReference>
<evidence type="ECO:0000313" key="10">
    <source>
        <dbReference type="EnsemblMetazoa" id="CLYHEMP016436.1"/>
    </source>
</evidence>
<evidence type="ECO:0000256" key="7">
    <source>
        <dbReference type="SAM" id="Coils"/>
    </source>
</evidence>
<protein>
    <recommendedName>
        <fullName evidence="2">Exocyst complex component 5</fullName>
    </recommendedName>
    <alternativeName>
        <fullName evidence="6">Exocyst complex component Sec10</fullName>
    </alternativeName>
</protein>
<proteinExistence type="inferred from homology"/>
<dbReference type="PANTHER" id="PTHR12100">
    <property type="entry name" value="SEC10"/>
    <property type="match status" value="1"/>
</dbReference>
<evidence type="ECO:0000256" key="6">
    <source>
        <dbReference type="ARBA" id="ARBA00031471"/>
    </source>
</evidence>